<dbReference type="RefSeq" id="WP_114296190.1">
    <property type="nucleotide sequence ID" value="NZ_QPJT01000002.1"/>
</dbReference>
<comment type="caution">
    <text evidence="1">The sequence shown here is derived from an EMBL/GenBank/DDBJ whole genome shotgun (WGS) entry which is preliminary data.</text>
</comment>
<reference evidence="1 2" key="1">
    <citation type="submission" date="2018-07" db="EMBL/GenBank/DDBJ databases">
        <title>Genomic Encyclopedia of Type Strains, Phase IV (KMG-IV): sequencing the most valuable type-strain genomes for metagenomic binning, comparative biology and taxonomic classification.</title>
        <authorList>
            <person name="Goeker M."/>
        </authorList>
    </citation>
    <scope>NUCLEOTIDE SEQUENCE [LARGE SCALE GENOMIC DNA]</scope>
    <source>
        <strain evidence="1 2">DSM 27016</strain>
    </source>
</reference>
<evidence type="ECO:0000313" key="1">
    <source>
        <dbReference type="EMBL" id="RCX20072.1"/>
    </source>
</evidence>
<organism evidence="1 2">
    <name type="scientific">Anaerobacterium chartisolvens</name>
    <dbReference type="NCBI Taxonomy" id="1297424"/>
    <lineage>
        <taxon>Bacteria</taxon>
        <taxon>Bacillati</taxon>
        <taxon>Bacillota</taxon>
        <taxon>Clostridia</taxon>
        <taxon>Eubacteriales</taxon>
        <taxon>Oscillospiraceae</taxon>
        <taxon>Anaerobacterium</taxon>
    </lineage>
</organism>
<gene>
    <name evidence="1" type="ORF">DFR58_102141</name>
</gene>
<dbReference type="OrthoDB" id="1799385at2"/>
<name>A0A369BEV0_9FIRM</name>
<keyword evidence="2" id="KW-1185">Reference proteome</keyword>
<evidence type="ECO:0008006" key="3">
    <source>
        <dbReference type="Google" id="ProtNLM"/>
    </source>
</evidence>
<dbReference type="AlphaFoldDB" id="A0A369BEV0"/>
<protein>
    <recommendedName>
        <fullName evidence="3">Coat F domain-containing protein</fullName>
    </recommendedName>
</protein>
<dbReference type="Proteomes" id="UP000253034">
    <property type="component" value="Unassembled WGS sequence"/>
</dbReference>
<accession>A0A369BEV0</accession>
<evidence type="ECO:0000313" key="2">
    <source>
        <dbReference type="Proteomes" id="UP000253034"/>
    </source>
</evidence>
<sequence length="72" mass="8519">MQNLSTKEVNYIKDLLSWELLTTKKCFHYANQEINPARQKIFFDTANMHQQNYLGLLNYVDQIIKKQGGQIQ</sequence>
<dbReference type="EMBL" id="QPJT01000002">
    <property type="protein sequence ID" value="RCX20072.1"/>
    <property type="molecule type" value="Genomic_DNA"/>
</dbReference>
<proteinExistence type="predicted"/>